<reference evidence="1 2" key="1">
    <citation type="journal article" date="2017" name="Curr. Biol.">
        <title>Genome architecture and evolution of a unichromosomal asexual nematode.</title>
        <authorList>
            <person name="Fradin H."/>
            <person name="Zegar C."/>
            <person name="Gutwein M."/>
            <person name="Lucas J."/>
            <person name="Kovtun M."/>
            <person name="Corcoran D."/>
            <person name="Baugh L.R."/>
            <person name="Kiontke K."/>
            <person name="Gunsalus K."/>
            <person name="Fitch D.H."/>
            <person name="Piano F."/>
        </authorList>
    </citation>
    <scope>NUCLEOTIDE SEQUENCE [LARGE SCALE GENOMIC DNA]</scope>
    <source>
        <strain evidence="1">PF1309</strain>
    </source>
</reference>
<dbReference type="GO" id="GO:0016791">
    <property type="term" value="F:phosphatase activity"/>
    <property type="evidence" value="ECO:0007669"/>
    <property type="project" value="UniProtKB-ARBA"/>
</dbReference>
<sequence>MYIRSTDINRTLLSATSNMIGMYGLPGYMEVNMTDFPDEAPWPSGFVPIPIHTINDNYDHLIDVDNYCPFQDAVWDLAKTTPEVAAYINSPDVQNLLKNLSANTGEEITVDNLWITVTALKIEKSYFEATLREKTKWYSDELYEKADIINDQIQLYQNGIFNKTIKDGIDVGNTLKKIRGGSVMNEIDNRIKFKLDCMNQTNNKDCTWINNLNYYAYSAAAAFIELWTQNNGSEPLFRLMYHRNASDDFIPVTMGIPKCNNSEFCPISVWHEYASQVVPDKPMVEWCKETTVSTSTISQTTTTTASTSTIPQTTTTIASTSTIFHTMTTTTSTSTTPFLAPFTIGLLYLIF</sequence>
<dbReference type="Gene3D" id="3.40.50.1240">
    <property type="entry name" value="Phosphoglycerate mutase-like"/>
    <property type="match status" value="1"/>
</dbReference>
<accession>A0A2A2KC94</accession>
<evidence type="ECO:0000313" key="1">
    <source>
        <dbReference type="EMBL" id="PAV71498.1"/>
    </source>
</evidence>
<dbReference type="Proteomes" id="UP000218231">
    <property type="component" value="Unassembled WGS sequence"/>
</dbReference>
<dbReference type="SUPFAM" id="SSF53254">
    <property type="entry name" value="Phosphoglycerate mutase-like"/>
    <property type="match status" value="1"/>
</dbReference>
<gene>
    <name evidence="1" type="ORF">WR25_12237</name>
</gene>
<dbReference type="InterPro" id="IPR000560">
    <property type="entry name" value="His_Pase_clade-2"/>
</dbReference>
<evidence type="ECO:0000313" key="2">
    <source>
        <dbReference type="Proteomes" id="UP000218231"/>
    </source>
</evidence>
<organism evidence="1 2">
    <name type="scientific">Diploscapter pachys</name>
    <dbReference type="NCBI Taxonomy" id="2018661"/>
    <lineage>
        <taxon>Eukaryota</taxon>
        <taxon>Metazoa</taxon>
        <taxon>Ecdysozoa</taxon>
        <taxon>Nematoda</taxon>
        <taxon>Chromadorea</taxon>
        <taxon>Rhabditida</taxon>
        <taxon>Rhabditina</taxon>
        <taxon>Rhabditomorpha</taxon>
        <taxon>Rhabditoidea</taxon>
        <taxon>Rhabditidae</taxon>
        <taxon>Diploscapter</taxon>
    </lineage>
</organism>
<comment type="caution">
    <text evidence="1">The sequence shown here is derived from an EMBL/GenBank/DDBJ whole genome shotgun (WGS) entry which is preliminary data.</text>
</comment>
<dbReference type="EMBL" id="LIAE01009013">
    <property type="protein sequence ID" value="PAV71498.1"/>
    <property type="molecule type" value="Genomic_DNA"/>
</dbReference>
<dbReference type="Pfam" id="PF00328">
    <property type="entry name" value="His_Phos_2"/>
    <property type="match status" value="1"/>
</dbReference>
<proteinExistence type="predicted"/>
<dbReference type="STRING" id="2018661.A0A2A2KC94"/>
<protein>
    <submittedName>
        <fullName evidence="1">Uncharacterized protein</fullName>
    </submittedName>
</protein>
<dbReference type="AlphaFoldDB" id="A0A2A2KC94"/>
<dbReference type="InterPro" id="IPR029033">
    <property type="entry name" value="His_PPase_superfam"/>
</dbReference>
<dbReference type="OrthoDB" id="258392at2759"/>
<keyword evidence="2" id="KW-1185">Reference proteome</keyword>
<name>A0A2A2KC94_9BILA</name>